<dbReference type="EMBL" id="JBHUJD010000004">
    <property type="protein sequence ID" value="MFD2309684.1"/>
    <property type="molecule type" value="Genomic_DNA"/>
</dbReference>
<dbReference type="Proteomes" id="UP001597425">
    <property type="component" value="Unassembled WGS sequence"/>
</dbReference>
<name>A0ABW5E8I5_9GAMM</name>
<dbReference type="Pfam" id="PF11306">
    <property type="entry name" value="DUF3108"/>
    <property type="match status" value="1"/>
</dbReference>
<keyword evidence="1" id="KW-0732">Signal</keyword>
<dbReference type="InterPro" id="IPR021457">
    <property type="entry name" value="DUF3108"/>
</dbReference>
<feature type="chain" id="PRO_5045890716" evidence="1">
    <location>
        <begin position="23"/>
        <end position="237"/>
    </location>
</feature>
<proteinExistence type="predicted"/>
<evidence type="ECO:0000313" key="2">
    <source>
        <dbReference type="EMBL" id="MFD2309684.1"/>
    </source>
</evidence>
<keyword evidence="3" id="KW-1185">Reference proteome</keyword>
<sequence length="237" mass="27193">MSFRLITLSAFLLAITSIPAHAQELKPFEATYEASYSGIGVTAVRKLSGEADNWRLQFNADSFFADIREFSRFDKRGGQLTPQHYEYHKTGLGSDRHKVLRFEPEEHRVINVRKEDRTLENVPARIQDKLSYQLQLALDIAAGKEELQYTVADGKKIRHYKFAVIGSETVKTSLGPVKATKVERVREEDADRETTIWFAPQWEYALVKLEQQEEDGKNYQISLTKLLIDGKTINARK</sequence>
<accession>A0ABW5E8I5</accession>
<evidence type="ECO:0000313" key="3">
    <source>
        <dbReference type="Proteomes" id="UP001597425"/>
    </source>
</evidence>
<organism evidence="2 3">
    <name type="scientific">Microbulbifer halophilus</name>
    <dbReference type="NCBI Taxonomy" id="453963"/>
    <lineage>
        <taxon>Bacteria</taxon>
        <taxon>Pseudomonadati</taxon>
        <taxon>Pseudomonadota</taxon>
        <taxon>Gammaproteobacteria</taxon>
        <taxon>Cellvibrionales</taxon>
        <taxon>Microbulbiferaceae</taxon>
        <taxon>Microbulbifer</taxon>
    </lineage>
</organism>
<comment type="caution">
    <text evidence="2">The sequence shown here is derived from an EMBL/GenBank/DDBJ whole genome shotgun (WGS) entry which is preliminary data.</text>
</comment>
<evidence type="ECO:0000256" key="1">
    <source>
        <dbReference type="SAM" id="SignalP"/>
    </source>
</evidence>
<gene>
    <name evidence="2" type="ORF">ACFSKX_04575</name>
</gene>
<reference evidence="3" key="1">
    <citation type="journal article" date="2019" name="Int. J. Syst. Evol. Microbiol.">
        <title>The Global Catalogue of Microorganisms (GCM) 10K type strain sequencing project: providing services to taxonomists for standard genome sequencing and annotation.</title>
        <authorList>
            <consortium name="The Broad Institute Genomics Platform"/>
            <consortium name="The Broad Institute Genome Sequencing Center for Infectious Disease"/>
            <person name="Wu L."/>
            <person name="Ma J."/>
        </authorList>
    </citation>
    <scope>NUCLEOTIDE SEQUENCE [LARGE SCALE GENOMIC DNA]</scope>
    <source>
        <strain evidence="3">KCTC 12848</strain>
    </source>
</reference>
<feature type="signal peptide" evidence="1">
    <location>
        <begin position="1"/>
        <end position="22"/>
    </location>
</feature>
<protein>
    <submittedName>
        <fullName evidence="2">DUF3108 domain-containing protein</fullName>
    </submittedName>
</protein>
<dbReference type="RefSeq" id="WP_265720187.1">
    <property type="nucleotide sequence ID" value="NZ_JAPIVK010000002.1"/>
</dbReference>